<accession>A0A979FVU2</accession>
<name>A0A979FVU2_HYAAZ</name>
<dbReference type="GO" id="GO:0005886">
    <property type="term" value="C:plasma membrane"/>
    <property type="evidence" value="ECO:0007669"/>
    <property type="project" value="UniProtKB-SubCell"/>
</dbReference>
<evidence type="ECO:0000256" key="8">
    <source>
        <dbReference type="SAM" id="MobiDB-lite"/>
    </source>
</evidence>
<feature type="transmembrane region" description="Helical" evidence="9">
    <location>
        <begin position="28"/>
        <end position="50"/>
    </location>
</feature>
<dbReference type="GO" id="GO:0032870">
    <property type="term" value="P:cellular response to hormone stimulus"/>
    <property type="evidence" value="ECO:0007669"/>
    <property type="project" value="TreeGrafter"/>
</dbReference>
<sequence>MARNASIDRFFAVVYPLSLRAASRRGQLMLAVAWLLACSCSVPQMLIFHVDSHEVHRHYRQCVTFGSFPSLRHEMVYNLFCLTMLYVAPITIIVMSYGAIVITIVRKTKLTADESVIRRSGIGYLGKAKARTIKMTVSIVAAFFICWTPYVIISLWFCFAPEAAKRLDQRVQKTLFVFACANSCANPLVYGIFNFCKQKKPKVQLTLRSSTAHTHLAHSSATYSKGHKPGSLFGRAGDVQLTLRSSTAHTHLAHSSATYSKGHKPGSLFGRAGDVPDFSNRTSFRFSEAQTSSKNSESKRQHPEARELCSLSSLSTARRGFVLARKPVEHATSLETSCSEHPAATSLETSCSEHPAGRITQYRRCHSVLVKCNSVSNGAPELHGGPPAPHTVAPPPLPT</sequence>
<evidence type="ECO:0000256" key="9">
    <source>
        <dbReference type="SAM" id="Phobius"/>
    </source>
</evidence>
<keyword evidence="7" id="KW-0675">Receptor</keyword>
<keyword evidence="5 9" id="KW-1133">Transmembrane helix</keyword>
<dbReference type="Pfam" id="PF00001">
    <property type="entry name" value="7tm_1"/>
    <property type="match status" value="1"/>
</dbReference>
<feature type="region of interest" description="Disordered" evidence="8">
    <location>
        <begin position="253"/>
        <end position="272"/>
    </location>
</feature>
<feature type="transmembrane region" description="Helical" evidence="9">
    <location>
        <begin position="75"/>
        <end position="105"/>
    </location>
</feature>
<feature type="region of interest" description="Disordered" evidence="8">
    <location>
        <begin position="378"/>
        <end position="399"/>
    </location>
</feature>
<feature type="compositionally biased region" description="Basic and acidic residues" evidence="8">
    <location>
        <begin position="296"/>
        <end position="307"/>
    </location>
</feature>
<feature type="region of interest" description="Disordered" evidence="8">
    <location>
        <begin position="285"/>
        <end position="310"/>
    </location>
</feature>
<feature type="compositionally biased region" description="Pro residues" evidence="8">
    <location>
        <begin position="386"/>
        <end position="399"/>
    </location>
</feature>
<evidence type="ECO:0000313" key="11">
    <source>
        <dbReference type="Proteomes" id="UP000694843"/>
    </source>
</evidence>
<keyword evidence="4 9" id="KW-0812">Transmembrane</keyword>
<dbReference type="InterPro" id="IPR000276">
    <property type="entry name" value="GPCR_Rhodpsn"/>
</dbReference>
<feature type="transmembrane region" description="Helical" evidence="9">
    <location>
        <begin position="137"/>
        <end position="157"/>
    </location>
</feature>
<dbReference type="Gene3D" id="1.20.1070.10">
    <property type="entry name" value="Rhodopsin 7-helix transmembrane proteins"/>
    <property type="match status" value="1"/>
</dbReference>
<evidence type="ECO:0000313" key="12">
    <source>
        <dbReference type="RefSeq" id="XP_047741379.1"/>
    </source>
</evidence>
<keyword evidence="3" id="KW-1003">Cell membrane</keyword>
<protein>
    <submittedName>
        <fullName evidence="12">Vasopressin V1a receptor-like</fullName>
    </submittedName>
</protein>
<evidence type="ECO:0000256" key="3">
    <source>
        <dbReference type="ARBA" id="ARBA00022475"/>
    </source>
</evidence>
<dbReference type="PANTHER" id="PTHR24241:SF59">
    <property type="entry name" value="ADIPOKINETIC HORMONE RECEPTOR, ISOFORM C"/>
    <property type="match status" value="1"/>
</dbReference>
<dbReference type="OrthoDB" id="6435638at2759"/>
<evidence type="ECO:0000256" key="2">
    <source>
        <dbReference type="ARBA" id="ARBA00010663"/>
    </source>
</evidence>
<organism evidence="11 12">
    <name type="scientific">Hyalella azteca</name>
    <name type="common">Amphipod</name>
    <dbReference type="NCBI Taxonomy" id="294128"/>
    <lineage>
        <taxon>Eukaryota</taxon>
        <taxon>Metazoa</taxon>
        <taxon>Ecdysozoa</taxon>
        <taxon>Arthropoda</taxon>
        <taxon>Crustacea</taxon>
        <taxon>Multicrustacea</taxon>
        <taxon>Malacostraca</taxon>
        <taxon>Eumalacostraca</taxon>
        <taxon>Peracarida</taxon>
        <taxon>Amphipoda</taxon>
        <taxon>Senticaudata</taxon>
        <taxon>Talitrida</taxon>
        <taxon>Talitroidea</taxon>
        <taxon>Hyalellidae</taxon>
        <taxon>Hyalella</taxon>
    </lineage>
</organism>
<evidence type="ECO:0000259" key="10">
    <source>
        <dbReference type="PROSITE" id="PS50262"/>
    </source>
</evidence>
<evidence type="ECO:0000256" key="6">
    <source>
        <dbReference type="ARBA" id="ARBA00023136"/>
    </source>
</evidence>
<dbReference type="GO" id="GO:0042277">
    <property type="term" value="F:peptide binding"/>
    <property type="evidence" value="ECO:0007669"/>
    <property type="project" value="TreeGrafter"/>
</dbReference>
<dbReference type="InterPro" id="IPR017452">
    <property type="entry name" value="GPCR_Rhodpsn_7TM"/>
</dbReference>
<comment type="similarity">
    <text evidence="2">Belongs to the G-protein coupled receptor 1 family.</text>
</comment>
<dbReference type="SUPFAM" id="SSF81321">
    <property type="entry name" value="Family A G protein-coupled receptor-like"/>
    <property type="match status" value="1"/>
</dbReference>
<keyword evidence="11" id="KW-1185">Reference proteome</keyword>
<dbReference type="PROSITE" id="PS50262">
    <property type="entry name" value="G_PROTEIN_RECEP_F1_2"/>
    <property type="match status" value="1"/>
</dbReference>
<dbReference type="AlphaFoldDB" id="A0A979FVU2"/>
<feature type="compositionally biased region" description="Polar residues" evidence="8">
    <location>
        <begin position="285"/>
        <end position="295"/>
    </location>
</feature>
<reference evidence="12" key="1">
    <citation type="submission" date="2025-08" db="UniProtKB">
        <authorList>
            <consortium name="RefSeq"/>
        </authorList>
    </citation>
    <scope>IDENTIFICATION</scope>
    <source>
        <tissue evidence="12">Whole organism</tissue>
    </source>
</reference>
<dbReference type="GO" id="GO:0097003">
    <property type="term" value="F:adipokinetic hormone receptor activity"/>
    <property type="evidence" value="ECO:0007669"/>
    <property type="project" value="TreeGrafter"/>
</dbReference>
<gene>
    <name evidence="12" type="primary">LOC125179477</name>
</gene>
<dbReference type="GO" id="GO:0004930">
    <property type="term" value="F:G protein-coupled receptor activity"/>
    <property type="evidence" value="ECO:0007669"/>
    <property type="project" value="InterPro"/>
</dbReference>
<dbReference type="GeneID" id="125179477"/>
<comment type="subcellular location">
    <subcellularLocation>
        <location evidence="1">Cell membrane</location>
        <topology evidence="1">Multi-pass membrane protein</topology>
    </subcellularLocation>
</comment>
<dbReference type="Proteomes" id="UP000694843">
    <property type="component" value="Unplaced"/>
</dbReference>
<dbReference type="PRINTS" id="PR00237">
    <property type="entry name" value="GPCRRHODOPSN"/>
</dbReference>
<evidence type="ECO:0000256" key="1">
    <source>
        <dbReference type="ARBA" id="ARBA00004651"/>
    </source>
</evidence>
<keyword evidence="6 9" id="KW-0472">Membrane</keyword>
<proteinExistence type="inferred from homology"/>
<dbReference type="RefSeq" id="XP_047741379.1">
    <property type="nucleotide sequence ID" value="XM_047885423.1"/>
</dbReference>
<evidence type="ECO:0000256" key="4">
    <source>
        <dbReference type="ARBA" id="ARBA00022692"/>
    </source>
</evidence>
<feature type="domain" description="G-protein coupled receptors family 1 profile" evidence="10">
    <location>
        <begin position="1"/>
        <end position="190"/>
    </location>
</feature>
<evidence type="ECO:0000256" key="7">
    <source>
        <dbReference type="ARBA" id="ARBA00023170"/>
    </source>
</evidence>
<dbReference type="PANTHER" id="PTHR24241">
    <property type="entry name" value="NEUROPEPTIDE RECEPTOR-RELATED G-PROTEIN COUPLED RECEPTOR"/>
    <property type="match status" value="1"/>
</dbReference>
<dbReference type="KEGG" id="hazt:125179477"/>
<evidence type="ECO:0000256" key="5">
    <source>
        <dbReference type="ARBA" id="ARBA00022989"/>
    </source>
</evidence>